<organism evidence="2">
    <name type="scientific">Physcomitrium patens</name>
    <name type="common">Spreading-leaved earth moss</name>
    <name type="synonym">Physcomitrella patens</name>
    <dbReference type="NCBI Taxonomy" id="3218"/>
    <lineage>
        <taxon>Eukaryota</taxon>
        <taxon>Viridiplantae</taxon>
        <taxon>Streptophyta</taxon>
        <taxon>Embryophyta</taxon>
        <taxon>Bryophyta</taxon>
        <taxon>Bryophytina</taxon>
        <taxon>Bryopsida</taxon>
        <taxon>Funariidae</taxon>
        <taxon>Funariales</taxon>
        <taxon>Funariaceae</taxon>
        <taxon>Physcomitrium</taxon>
    </lineage>
</organism>
<dbReference type="InterPro" id="IPR043535">
    <property type="entry name" value="TEDC1"/>
</dbReference>
<reference evidence="2 4" key="2">
    <citation type="journal article" date="2018" name="Plant J.">
        <title>The Physcomitrella patens chromosome-scale assembly reveals moss genome structure and evolution.</title>
        <authorList>
            <person name="Lang D."/>
            <person name="Ullrich K.K."/>
            <person name="Murat F."/>
            <person name="Fuchs J."/>
            <person name="Jenkins J."/>
            <person name="Haas F.B."/>
            <person name="Piednoel M."/>
            <person name="Gundlach H."/>
            <person name="Van Bel M."/>
            <person name="Meyberg R."/>
            <person name="Vives C."/>
            <person name="Morata J."/>
            <person name="Symeonidi A."/>
            <person name="Hiss M."/>
            <person name="Muchero W."/>
            <person name="Kamisugi Y."/>
            <person name="Saleh O."/>
            <person name="Blanc G."/>
            <person name="Decker E.L."/>
            <person name="van Gessel N."/>
            <person name="Grimwood J."/>
            <person name="Hayes R.D."/>
            <person name="Graham S.W."/>
            <person name="Gunter L.E."/>
            <person name="McDaniel S.F."/>
            <person name="Hoernstein S.N.W."/>
            <person name="Larsson A."/>
            <person name="Li F.W."/>
            <person name="Perroud P.F."/>
            <person name="Phillips J."/>
            <person name="Ranjan P."/>
            <person name="Rokshar D.S."/>
            <person name="Rothfels C.J."/>
            <person name="Schneider L."/>
            <person name="Shu S."/>
            <person name="Stevenson D.W."/>
            <person name="Thummler F."/>
            <person name="Tillich M."/>
            <person name="Villarreal Aguilar J.C."/>
            <person name="Widiez T."/>
            <person name="Wong G.K."/>
            <person name="Wymore A."/>
            <person name="Zhang Y."/>
            <person name="Zimmer A.D."/>
            <person name="Quatrano R.S."/>
            <person name="Mayer K.F.X."/>
            <person name="Goodstein D."/>
            <person name="Casacuberta J.M."/>
            <person name="Vandepoele K."/>
            <person name="Reski R."/>
            <person name="Cuming A.C."/>
            <person name="Tuskan G.A."/>
            <person name="Maumus F."/>
            <person name="Salse J."/>
            <person name="Schmutz J."/>
            <person name="Rensing S.A."/>
        </authorList>
    </citation>
    <scope>NUCLEOTIDE SEQUENCE [LARGE SCALE GENOMIC DNA]</scope>
    <source>
        <strain evidence="3 4">cv. Gransden 2004</strain>
    </source>
</reference>
<dbReference type="PANTHER" id="PTHR35076">
    <property type="entry name" value="TUBULIN EPSILON AND DELTA COMPLEX PROTEIN 1"/>
    <property type="match status" value="1"/>
</dbReference>
<evidence type="ECO:0000313" key="4">
    <source>
        <dbReference type="Proteomes" id="UP000006727"/>
    </source>
</evidence>
<dbReference type="AlphaFoldDB" id="A0A2K1KCN3"/>
<dbReference type="PaxDb" id="3218-PP1S2_111V6.1"/>
<evidence type="ECO:0000313" key="3">
    <source>
        <dbReference type="EnsemblPlants" id="Pp3c7_23120V3.1"/>
    </source>
</evidence>
<dbReference type="InterPro" id="IPR027996">
    <property type="entry name" value="TEDC1_dom"/>
</dbReference>
<reference evidence="2 4" key="1">
    <citation type="journal article" date="2008" name="Science">
        <title>The Physcomitrella genome reveals evolutionary insights into the conquest of land by plants.</title>
        <authorList>
            <person name="Rensing S."/>
            <person name="Lang D."/>
            <person name="Zimmer A."/>
            <person name="Terry A."/>
            <person name="Salamov A."/>
            <person name="Shapiro H."/>
            <person name="Nishiyama T."/>
            <person name="Perroud P.-F."/>
            <person name="Lindquist E."/>
            <person name="Kamisugi Y."/>
            <person name="Tanahashi T."/>
            <person name="Sakakibara K."/>
            <person name="Fujita T."/>
            <person name="Oishi K."/>
            <person name="Shin-I T."/>
            <person name="Kuroki Y."/>
            <person name="Toyoda A."/>
            <person name="Suzuki Y."/>
            <person name="Hashimoto A."/>
            <person name="Yamaguchi K."/>
            <person name="Sugano A."/>
            <person name="Kohara Y."/>
            <person name="Fujiyama A."/>
            <person name="Anterola A."/>
            <person name="Aoki S."/>
            <person name="Ashton N."/>
            <person name="Barbazuk W.B."/>
            <person name="Barker E."/>
            <person name="Bennetzen J."/>
            <person name="Bezanilla M."/>
            <person name="Blankenship R."/>
            <person name="Cho S.H."/>
            <person name="Dutcher S."/>
            <person name="Estelle M."/>
            <person name="Fawcett J.A."/>
            <person name="Gundlach H."/>
            <person name="Hanada K."/>
            <person name="Heyl A."/>
            <person name="Hicks K.A."/>
            <person name="Hugh J."/>
            <person name="Lohr M."/>
            <person name="Mayer K."/>
            <person name="Melkozernov A."/>
            <person name="Murata T."/>
            <person name="Nelson D."/>
            <person name="Pils B."/>
            <person name="Prigge M."/>
            <person name="Reiss B."/>
            <person name="Renner T."/>
            <person name="Rombauts S."/>
            <person name="Rushton P."/>
            <person name="Sanderfoot A."/>
            <person name="Schween G."/>
            <person name="Shiu S.-H."/>
            <person name="Stueber K."/>
            <person name="Theodoulou F.L."/>
            <person name="Tu H."/>
            <person name="Van de Peer Y."/>
            <person name="Verrier P.J."/>
            <person name="Waters E."/>
            <person name="Wood A."/>
            <person name="Yang L."/>
            <person name="Cove D."/>
            <person name="Cuming A."/>
            <person name="Hasebe M."/>
            <person name="Lucas S."/>
            <person name="Mishler D.B."/>
            <person name="Reski R."/>
            <person name="Grigoriev I."/>
            <person name="Quatrano R.S."/>
            <person name="Boore J.L."/>
        </authorList>
    </citation>
    <scope>NUCLEOTIDE SEQUENCE [LARGE SCALE GENOMIC DNA]</scope>
    <source>
        <strain evidence="3 4">cv. Gransden 2004</strain>
    </source>
</reference>
<dbReference type="Proteomes" id="UP000006727">
    <property type="component" value="Chromosome 7"/>
</dbReference>
<name>A0A2K1KCN3_PHYPA</name>
<accession>A0A2K1KCN3</accession>
<dbReference type="EMBL" id="ABEU02000007">
    <property type="protein sequence ID" value="PNR51545.1"/>
    <property type="molecule type" value="Genomic_DNA"/>
</dbReference>
<dbReference type="EnsemblPlants" id="Pp3c7_23120V3.1">
    <property type="protein sequence ID" value="Pp3c7_23120V3.1"/>
    <property type="gene ID" value="Pp3c7_23120"/>
</dbReference>
<sequence>MPRIEHEFWAATRSSIFNLEIHACEISRGKNTVLANMESKVQNERKVSVKKSMRYVSELITDLGVRGIAPENLRLAKFNKLESPGYLLRALHDIITLRIAGFPAEKDVAKKIARSQSSSIILRCSNASTTAKSQKELRLKEVASSISRIVCEDEYDGDNNLAVVKFHLALWGYSPHSPFFLLHADTSNSRHFLLALGWLISECNLIERGLKRRLQPLQADRSMATLPHDYPLDMACSPEGLCRARKAECASVDYVRRMLAATERVDDEVLRTEMRTDQVLMLHGQVGLNAIEALQVTKVNKLHELQLAQLAAGVKVLHTPYQLHLLQHREKLDIHCQAIAAAKAIADEKEACEHHEYLFWQWMESVALEELAEKPQSKCSREEPPTVDLIGVTEADLLPAIEHLKLKLTACEQDVEGGTSSSGLSALSESFKRTMSKDDVNPHKENDTSWQYAKNMAVGLLRQPVFVFTPEKKPEIRNHKVALRNKEESDPQSALYKMKKLMEVNEIVTGTLARIRAENKTSNPHGKFVDKILSKTRVLGVLSKRYPTCFSEEKSGCWHEELSSVWTKLG</sequence>
<keyword evidence="4" id="KW-1185">Reference proteome</keyword>
<dbReference type="Gramene" id="Pp3c7_23120V3.1">
    <property type="protein sequence ID" value="Pp3c7_23120V3.1"/>
    <property type="gene ID" value="Pp3c7_23120"/>
</dbReference>
<dbReference type="PANTHER" id="PTHR35076:SF1">
    <property type="entry name" value="TUBULIN EPSILON AND DELTA COMPLEX PROTEIN 1"/>
    <property type="match status" value="1"/>
</dbReference>
<proteinExistence type="predicted"/>
<dbReference type="InParanoid" id="A0A2K1KCN3"/>
<dbReference type="Pfam" id="PF14970">
    <property type="entry name" value="TEDC1"/>
    <property type="match status" value="1"/>
</dbReference>
<feature type="domain" description="Tubulin epsilon and delta complex protein 1" evidence="1">
    <location>
        <begin position="183"/>
        <end position="366"/>
    </location>
</feature>
<evidence type="ECO:0000313" key="2">
    <source>
        <dbReference type="EMBL" id="PNR51545.1"/>
    </source>
</evidence>
<reference evidence="3" key="3">
    <citation type="submission" date="2020-12" db="UniProtKB">
        <authorList>
            <consortium name="EnsemblPlants"/>
        </authorList>
    </citation>
    <scope>IDENTIFICATION</scope>
</reference>
<protein>
    <recommendedName>
        <fullName evidence="1">Tubulin epsilon and delta complex protein 1 domain-containing protein</fullName>
    </recommendedName>
</protein>
<evidence type="ECO:0000259" key="1">
    <source>
        <dbReference type="Pfam" id="PF14970"/>
    </source>
</evidence>
<gene>
    <name evidence="2" type="ORF">PHYPA_010732</name>
</gene>